<dbReference type="OrthoDB" id="280382at2"/>
<dbReference type="Proteomes" id="UP000322214">
    <property type="component" value="Chromosome"/>
</dbReference>
<dbReference type="PANTHER" id="PTHR30093:SF2">
    <property type="entry name" value="TYPE II SECRETION SYSTEM PROTEIN H"/>
    <property type="match status" value="1"/>
</dbReference>
<dbReference type="RefSeq" id="WP_075086100.1">
    <property type="nucleotide sequence ID" value="NZ_CP042912.1"/>
</dbReference>
<feature type="domain" description="DUF1559" evidence="2">
    <location>
        <begin position="39"/>
        <end position="320"/>
    </location>
</feature>
<dbReference type="AlphaFoldDB" id="A0A5B9PD09"/>
<gene>
    <name evidence="3" type="ORF">MFFC18_28510</name>
</gene>
<reference evidence="3 4" key="1">
    <citation type="submission" date="2019-08" db="EMBL/GenBank/DDBJ databases">
        <title>Deep-cultivation of Planctomycetes and their phenomic and genomic characterization uncovers novel biology.</title>
        <authorList>
            <person name="Wiegand S."/>
            <person name="Jogler M."/>
            <person name="Boedeker C."/>
            <person name="Pinto D."/>
            <person name="Vollmers J."/>
            <person name="Rivas-Marin E."/>
            <person name="Kohn T."/>
            <person name="Peeters S.H."/>
            <person name="Heuer A."/>
            <person name="Rast P."/>
            <person name="Oberbeckmann S."/>
            <person name="Bunk B."/>
            <person name="Jeske O."/>
            <person name="Meyerdierks A."/>
            <person name="Storesund J.E."/>
            <person name="Kallscheuer N."/>
            <person name="Luecker S."/>
            <person name="Lage O.M."/>
            <person name="Pohl T."/>
            <person name="Merkel B.J."/>
            <person name="Hornburger P."/>
            <person name="Mueller R.-W."/>
            <person name="Bruemmer F."/>
            <person name="Labrenz M."/>
            <person name="Spormann A.M."/>
            <person name="Op den Camp H."/>
            <person name="Overmann J."/>
            <person name="Amann R."/>
            <person name="Jetten M.S.M."/>
            <person name="Mascher T."/>
            <person name="Medema M.H."/>
            <person name="Devos D.P."/>
            <person name="Kaster A.-K."/>
            <person name="Ovreas L."/>
            <person name="Rohde M."/>
            <person name="Galperin M.Y."/>
            <person name="Jogler C."/>
        </authorList>
    </citation>
    <scope>NUCLEOTIDE SEQUENCE [LARGE SCALE GENOMIC DNA]</scope>
    <source>
        <strain evidence="3 4">FC18</strain>
    </source>
</reference>
<proteinExistence type="predicted"/>
<dbReference type="Pfam" id="PF07596">
    <property type="entry name" value="SBP_bac_10"/>
    <property type="match status" value="1"/>
</dbReference>
<dbReference type="EMBL" id="CP042912">
    <property type="protein sequence ID" value="QEG22960.1"/>
    <property type="molecule type" value="Genomic_DNA"/>
</dbReference>
<dbReference type="Gene3D" id="3.30.700.10">
    <property type="entry name" value="Glycoprotein, Type 4 Pilin"/>
    <property type="match status" value="1"/>
</dbReference>
<feature type="transmembrane region" description="Helical" evidence="1">
    <location>
        <begin position="20"/>
        <end position="38"/>
    </location>
</feature>
<name>A0A5B9PD09_9BACT</name>
<dbReference type="STRING" id="980251.GCA_001642875_04107"/>
<accession>A0A5B9PD09</accession>
<evidence type="ECO:0000259" key="2">
    <source>
        <dbReference type="Pfam" id="PF07596"/>
    </source>
</evidence>
<evidence type="ECO:0000256" key="1">
    <source>
        <dbReference type="SAM" id="Phobius"/>
    </source>
</evidence>
<dbReference type="NCBIfam" id="TIGR02532">
    <property type="entry name" value="IV_pilin_GFxxxE"/>
    <property type="match status" value="1"/>
</dbReference>
<keyword evidence="1" id="KW-0472">Membrane</keyword>
<keyword evidence="1" id="KW-0812">Transmembrane</keyword>
<dbReference type="InterPro" id="IPR012902">
    <property type="entry name" value="N_methyl_site"/>
</dbReference>
<sequence length="342" mass="37153" precursor="true">MIISPPGRDKSRSAFTLVELLVVIAIIGILIGMLLPAVQQVREAARRTQCMNNMRQLGLACLNFESAHMEFPYGAKGEPLWDTSWLGFTLPFMEQTNMGNNLDYSQSFHPNTGNGTNDMWLSDGYLPQYMICPSSNLPKDNTEIPGFTGQFAPPNHTRGMGHYVGIAGAYYEGLEDTSSEVVLLSFQDEGFNSCNGVLFANSKIGFGEITDGSSNVLLISEQSEYIEDASTGELLDYRSCLKFGSFMGANRADVPQRQSSWTEINNARSYNVTTVRHAFNPPFVPGEGITVRGGPNNPLTSAHPGTGGAVRCDGSTHSMSVDTSVDTLQQMAMRADGSVVSE</sequence>
<protein>
    <recommendedName>
        <fullName evidence="2">DUF1559 domain-containing protein</fullName>
    </recommendedName>
</protein>
<keyword evidence="1" id="KW-1133">Transmembrane helix</keyword>
<evidence type="ECO:0000313" key="4">
    <source>
        <dbReference type="Proteomes" id="UP000322214"/>
    </source>
</evidence>
<dbReference type="Pfam" id="PF07963">
    <property type="entry name" value="N_methyl"/>
    <property type="match status" value="1"/>
</dbReference>
<dbReference type="KEGG" id="mff:MFFC18_28510"/>
<dbReference type="InterPro" id="IPR045584">
    <property type="entry name" value="Pilin-like"/>
</dbReference>
<dbReference type="PANTHER" id="PTHR30093">
    <property type="entry name" value="GENERAL SECRETION PATHWAY PROTEIN G"/>
    <property type="match status" value="1"/>
</dbReference>
<evidence type="ECO:0000313" key="3">
    <source>
        <dbReference type="EMBL" id="QEG22960.1"/>
    </source>
</evidence>
<dbReference type="InterPro" id="IPR011453">
    <property type="entry name" value="DUF1559"/>
</dbReference>
<dbReference type="SUPFAM" id="SSF54523">
    <property type="entry name" value="Pili subunits"/>
    <property type="match status" value="1"/>
</dbReference>
<organism evidence="3 4">
    <name type="scientific">Mariniblastus fucicola</name>
    <dbReference type="NCBI Taxonomy" id="980251"/>
    <lineage>
        <taxon>Bacteria</taxon>
        <taxon>Pseudomonadati</taxon>
        <taxon>Planctomycetota</taxon>
        <taxon>Planctomycetia</taxon>
        <taxon>Pirellulales</taxon>
        <taxon>Pirellulaceae</taxon>
        <taxon>Mariniblastus</taxon>
    </lineage>
</organism>
<keyword evidence="4" id="KW-1185">Reference proteome</keyword>